<gene>
    <name evidence="2" type="ORF">FJU31_03895</name>
</gene>
<protein>
    <submittedName>
        <fullName evidence="2">TraB/GumN family protein</fullName>
    </submittedName>
</protein>
<accession>A0ABQ6T4H0</accession>
<dbReference type="Pfam" id="PF01963">
    <property type="entry name" value="TraB_PrgY_gumN"/>
    <property type="match status" value="1"/>
</dbReference>
<evidence type="ECO:0000313" key="2">
    <source>
        <dbReference type="EMBL" id="KAA9003460.1"/>
    </source>
</evidence>
<evidence type="ECO:0000256" key="1">
    <source>
        <dbReference type="SAM" id="SignalP"/>
    </source>
</evidence>
<keyword evidence="1" id="KW-0732">Signal</keyword>
<keyword evidence="3" id="KW-1185">Reference proteome</keyword>
<dbReference type="CDD" id="cd14788">
    <property type="entry name" value="GumN"/>
    <property type="match status" value="1"/>
</dbReference>
<name>A0ABQ6T4H0_9GAMM</name>
<dbReference type="EMBL" id="VYKI01000003">
    <property type="protein sequence ID" value="KAA9003460.1"/>
    <property type="molecule type" value="Genomic_DNA"/>
</dbReference>
<dbReference type="Proteomes" id="UP000326367">
    <property type="component" value="Unassembled WGS sequence"/>
</dbReference>
<feature type="chain" id="PRO_5045830731" evidence="1">
    <location>
        <begin position="27"/>
        <end position="342"/>
    </location>
</feature>
<proteinExistence type="predicted"/>
<organism evidence="2 3">
    <name type="scientific">Stenotrophomonas cyclobalanopsidis</name>
    <dbReference type="NCBI Taxonomy" id="2771362"/>
    <lineage>
        <taxon>Bacteria</taxon>
        <taxon>Pseudomonadati</taxon>
        <taxon>Pseudomonadota</taxon>
        <taxon>Gammaproteobacteria</taxon>
        <taxon>Lysobacterales</taxon>
        <taxon>Lysobacteraceae</taxon>
        <taxon>Stenotrophomonas</taxon>
    </lineage>
</organism>
<feature type="signal peptide" evidence="1">
    <location>
        <begin position="1"/>
        <end position="26"/>
    </location>
</feature>
<dbReference type="InterPro" id="IPR002816">
    <property type="entry name" value="TraB/PrgY/GumN_fam"/>
</dbReference>
<dbReference type="RefSeq" id="WP_150453564.1">
    <property type="nucleotide sequence ID" value="NZ_VYKI01000003.1"/>
</dbReference>
<reference evidence="2 3" key="1">
    <citation type="journal article" date="2020" name="Antonie Van Leeuwenhoek">
        <title>Stenotrophomonas cyclobalanopsidis sp. nov., isolated from the leaf spot disease of Cyclobalanopsis patelliformis.</title>
        <authorList>
            <person name="Bian D.R."/>
            <person name="Xue H."/>
            <person name="Piao C.G."/>
            <person name="Li Y."/>
        </authorList>
    </citation>
    <scope>NUCLEOTIDE SEQUENCE [LARGE SCALE GENOMIC DNA]</scope>
    <source>
        <strain evidence="2 3">TPQG1-4</strain>
    </source>
</reference>
<comment type="caution">
    <text evidence="2">The sequence shown here is derived from an EMBL/GenBank/DDBJ whole genome shotgun (WGS) entry which is preliminary data.</text>
</comment>
<sequence length="342" mass="37640">MHGRGRQWMQCGLVLAVWLAAGVVSAKPAPPPAGPDAVVDLDTVQVTGEQPGPGLWKVTGPQGHVLWILGTVSPLPARVEWRSDEVERTIAGVDHVLGDPGFGMDAKIGFFKGLTLLPLAKKTARDPQGRTLDQLLPAPTYARWLGLKQTYLGNDRGVEKDRPLVASGRLYQAFLKRNGLRDSKQVKDTLKRAYKAHDLQAEDVQVKLKIDDIRGALKELQASEVDDRACFERTLDTVEFQAPVLRERANAWALGDVAALKRLSSSTMAQSCREMLQDSEFVRRRGWSNLPQQVRARWLQAADAALAKHAGTFATVPVSQLLGEGYLEELTQRGYVIEAPPE</sequence>
<evidence type="ECO:0000313" key="3">
    <source>
        <dbReference type="Proteomes" id="UP000326367"/>
    </source>
</evidence>